<reference evidence="3" key="1">
    <citation type="submission" date="2015-05" db="EMBL/GenBank/DDBJ databases">
        <authorList>
            <person name="Urmite Genomes"/>
        </authorList>
    </citation>
    <scope>NUCLEOTIDE SEQUENCE [LARGE SCALE GENOMIC DNA]</scope>
    <source>
        <strain evidence="3">LF1</strain>
    </source>
</reference>
<dbReference type="OrthoDB" id="9820860at2"/>
<evidence type="ECO:0000313" key="3">
    <source>
        <dbReference type="Proteomes" id="UP000199087"/>
    </source>
</evidence>
<feature type="chain" id="PRO_5006712484" description="Lipoprotein" evidence="1">
    <location>
        <begin position="27"/>
        <end position="216"/>
    </location>
</feature>
<gene>
    <name evidence="2" type="ORF">BN000_04914</name>
</gene>
<evidence type="ECO:0008006" key="4">
    <source>
        <dbReference type="Google" id="ProtNLM"/>
    </source>
</evidence>
<dbReference type="RefSeq" id="WP_090639250.1">
    <property type="nucleotide sequence ID" value="NZ_CVRB01000006.1"/>
</dbReference>
<dbReference type="PROSITE" id="PS51257">
    <property type="entry name" value="PROKAR_LIPOPROTEIN"/>
    <property type="match status" value="1"/>
</dbReference>
<keyword evidence="3" id="KW-1185">Reference proteome</keyword>
<evidence type="ECO:0000256" key="1">
    <source>
        <dbReference type="SAM" id="SignalP"/>
    </source>
</evidence>
<protein>
    <recommendedName>
        <fullName evidence="4">Lipoprotein</fullName>
    </recommendedName>
</protein>
<name>A0A0U1P3U0_9BACI</name>
<proteinExistence type="predicted"/>
<evidence type="ECO:0000313" key="2">
    <source>
        <dbReference type="EMBL" id="CRK84861.1"/>
    </source>
</evidence>
<sequence precursor="true">MKKSVLIIVAIVAFLSLISCSNQSNASSNTAGMKTAFTIASHPDYIATTVDKMYQEASVVLVGKFEKDNKSFVDHDTIETESHMKVTKVLKGTLTDSEMKNGIDIVYYGGEVTLDTYLKNATPVPEKIDSKGVVHKPKQYSKQERESERVVYKVEQQANKDKDKNSEIMVFLSHNPAPNNYFVLADAFGYRKINHKGEIFNPVTNSYEKVDFYPTN</sequence>
<keyword evidence="1" id="KW-0732">Signal</keyword>
<feature type="signal peptide" evidence="1">
    <location>
        <begin position="1"/>
        <end position="26"/>
    </location>
</feature>
<dbReference type="EMBL" id="CVRB01000006">
    <property type="protein sequence ID" value="CRK84861.1"/>
    <property type="molecule type" value="Genomic_DNA"/>
</dbReference>
<dbReference type="Proteomes" id="UP000199087">
    <property type="component" value="Unassembled WGS sequence"/>
</dbReference>
<organism evidence="2 3">
    <name type="scientific">Neobacillus massiliamazoniensis</name>
    <dbReference type="NCBI Taxonomy" id="1499688"/>
    <lineage>
        <taxon>Bacteria</taxon>
        <taxon>Bacillati</taxon>
        <taxon>Bacillota</taxon>
        <taxon>Bacilli</taxon>
        <taxon>Bacillales</taxon>
        <taxon>Bacillaceae</taxon>
        <taxon>Neobacillus</taxon>
    </lineage>
</organism>
<accession>A0A0U1P3U0</accession>
<dbReference type="AlphaFoldDB" id="A0A0U1P3U0"/>